<dbReference type="InterPro" id="IPR037171">
    <property type="entry name" value="NagB/RpiA_transferase-like"/>
</dbReference>
<evidence type="ECO:0000256" key="3">
    <source>
        <dbReference type="ARBA" id="ARBA00023277"/>
    </source>
</evidence>
<evidence type="ECO:0000259" key="5">
    <source>
        <dbReference type="Pfam" id="PF01182"/>
    </source>
</evidence>
<evidence type="ECO:0000256" key="2">
    <source>
        <dbReference type="ARBA" id="ARBA00022801"/>
    </source>
</evidence>
<feature type="active site" description="For ring-opening step" evidence="4">
    <location>
        <position position="137"/>
    </location>
</feature>
<dbReference type="Gene3D" id="3.40.50.1360">
    <property type="match status" value="1"/>
</dbReference>
<dbReference type="InterPro" id="IPR004547">
    <property type="entry name" value="Glucosamine6P_isomerase"/>
</dbReference>
<dbReference type="Proteomes" id="UP000628775">
    <property type="component" value="Unassembled WGS sequence"/>
</dbReference>
<dbReference type="GO" id="GO:0006043">
    <property type="term" value="P:glucosamine catabolic process"/>
    <property type="evidence" value="ECO:0007669"/>
    <property type="project" value="TreeGrafter"/>
</dbReference>
<comment type="caution">
    <text evidence="6">The sequence shown here is derived from an EMBL/GenBank/DDBJ whole genome shotgun (WGS) entry which is preliminary data.</text>
</comment>
<dbReference type="NCBIfam" id="NF001684">
    <property type="entry name" value="PRK00443.1-4"/>
    <property type="match status" value="1"/>
</dbReference>
<keyword evidence="2 4" id="KW-0378">Hydrolase</keyword>
<dbReference type="GO" id="GO:0004342">
    <property type="term" value="F:glucosamine-6-phosphate deaminase activity"/>
    <property type="evidence" value="ECO:0007669"/>
    <property type="project" value="UniProtKB-UniRule"/>
</dbReference>
<dbReference type="NCBIfam" id="TIGR00502">
    <property type="entry name" value="nagB"/>
    <property type="match status" value="1"/>
</dbReference>
<dbReference type="EC" id="3.5.99.6" evidence="4"/>
<dbReference type="SUPFAM" id="SSF100950">
    <property type="entry name" value="NagB/RpiA/CoA transferase-like"/>
    <property type="match status" value="1"/>
</dbReference>
<comment type="catalytic activity">
    <reaction evidence="1 4">
        <text>alpha-D-glucosamine 6-phosphate + H2O = beta-D-fructose 6-phosphate + NH4(+)</text>
        <dbReference type="Rhea" id="RHEA:12172"/>
        <dbReference type="ChEBI" id="CHEBI:15377"/>
        <dbReference type="ChEBI" id="CHEBI:28938"/>
        <dbReference type="ChEBI" id="CHEBI:57634"/>
        <dbReference type="ChEBI" id="CHEBI:75989"/>
        <dbReference type="EC" id="3.5.99.6"/>
    </reaction>
</comment>
<keyword evidence="7" id="KW-1185">Reference proteome</keyword>
<dbReference type="InterPro" id="IPR018321">
    <property type="entry name" value="Glucosamine6P_isomerase_CS"/>
</dbReference>
<dbReference type="EMBL" id="BMIR01000029">
    <property type="protein sequence ID" value="GGE55392.1"/>
    <property type="molecule type" value="Genomic_DNA"/>
</dbReference>
<dbReference type="Pfam" id="PF01182">
    <property type="entry name" value="Glucosamine_iso"/>
    <property type="match status" value="1"/>
</dbReference>
<dbReference type="PROSITE" id="PS01161">
    <property type="entry name" value="GLC_GALNAC_ISOMERASE"/>
    <property type="match status" value="1"/>
</dbReference>
<evidence type="ECO:0000256" key="4">
    <source>
        <dbReference type="HAMAP-Rule" id="MF_01241"/>
    </source>
</evidence>
<dbReference type="GO" id="GO:0005737">
    <property type="term" value="C:cytoplasm"/>
    <property type="evidence" value="ECO:0007669"/>
    <property type="project" value="TreeGrafter"/>
</dbReference>
<evidence type="ECO:0000256" key="1">
    <source>
        <dbReference type="ARBA" id="ARBA00000644"/>
    </source>
</evidence>
<dbReference type="GO" id="GO:0019262">
    <property type="term" value="P:N-acetylneuraminate catabolic process"/>
    <property type="evidence" value="ECO:0007669"/>
    <property type="project" value="UniProtKB-UniRule"/>
</dbReference>
<feature type="active site" description="For ring-opening step" evidence="4">
    <location>
        <position position="144"/>
    </location>
</feature>
<evidence type="ECO:0000313" key="6">
    <source>
        <dbReference type="EMBL" id="GGE55392.1"/>
    </source>
</evidence>
<keyword evidence="3 4" id="KW-0119">Carbohydrate metabolism</keyword>
<accession>A0A8J2YNU5</accession>
<feature type="domain" description="Glucosamine/galactosamine-6-phosphate isomerase" evidence="5">
    <location>
        <begin position="11"/>
        <end position="225"/>
    </location>
</feature>
<dbReference type="GO" id="GO:0042802">
    <property type="term" value="F:identical protein binding"/>
    <property type="evidence" value="ECO:0007669"/>
    <property type="project" value="TreeGrafter"/>
</dbReference>
<dbReference type="UniPathway" id="UPA00629">
    <property type="reaction ID" value="UER00684"/>
</dbReference>
<dbReference type="PANTHER" id="PTHR11280">
    <property type="entry name" value="GLUCOSAMINE-6-PHOSPHATE ISOMERASE"/>
    <property type="match status" value="1"/>
</dbReference>
<dbReference type="InterPro" id="IPR006148">
    <property type="entry name" value="Glc/Gal-6P_isomerase"/>
</dbReference>
<dbReference type="GO" id="GO:0005975">
    <property type="term" value="P:carbohydrate metabolic process"/>
    <property type="evidence" value="ECO:0007669"/>
    <property type="project" value="InterPro"/>
</dbReference>
<evidence type="ECO:0000313" key="7">
    <source>
        <dbReference type="Proteomes" id="UP000628775"/>
    </source>
</evidence>
<comment type="function">
    <text evidence="4">Catalyzes the reversible isomerization-deamination of glucosamine 6-phosphate (GlcN6P) to form fructose 6-phosphate (Fru6P) and ammonium ion.</text>
</comment>
<feature type="active site" description="Proton acceptor; for enolization step" evidence="4">
    <location>
        <position position="68"/>
    </location>
</feature>
<sequence>MIQTIVTAHYEEMSQLAADQVAAFLIKKTNAVLGLATGGTPLGMYDRLIQMYHQGKVDFSHVTTFNLDEYIGLSKDHPQSYAYYMWHHLFSHVNVHQENVHIPPGVFEKQEQVQRDYEQAIERAGGIDLQILGIGENGHIGFNEPGMDLEVATHVVPLTEKTIQANARFFTSIDEVPRRAVTLGMGKIMQAKHILLLASGKEKARAIAQTVNGHIDPRIPSSFLQLHPHVTMIIDKEAAQELQEVSSV</sequence>
<protein>
    <recommendedName>
        <fullName evidence="4">Glucosamine-6-phosphate deaminase</fullName>
        <ecNumber evidence="4">3.5.99.6</ecNumber>
    </recommendedName>
    <alternativeName>
        <fullName evidence="4">GlcN6P deaminase</fullName>
        <shortName evidence="4">GNPDA</shortName>
    </alternativeName>
    <alternativeName>
        <fullName evidence="4">Glucosamine-6-phosphate isomerase</fullName>
    </alternativeName>
</protein>
<reference evidence="6" key="1">
    <citation type="journal article" date="2014" name="Int. J. Syst. Evol. Microbiol.">
        <title>Complete genome sequence of Corynebacterium casei LMG S-19264T (=DSM 44701T), isolated from a smear-ripened cheese.</title>
        <authorList>
            <consortium name="US DOE Joint Genome Institute (JGI-PGF)"/>
            <person name="Walter F."/>
            <person name="Albersmeier A."/>
            <person name="Kalinowski J."/>
            <person name="Ruckert C."/>
        </authorList>
    </citation>
    <scope>NUCLEOTIDE SEQUENCE</scope>
    <source>
        <strain evidence="6">CGMCC 1.15371</strain>
    </source>
</reference>
<gene>
    <name evidence="4 6" type="primary">nagB</name>
    <name evidence="6" type="ORF">GCM10011391_38000</name>
</gene>
<name>A0A8J2YNU5_9BACL</name>
<dbReference type="GO" id="GO:0006046">
    <property type="term" value="P:N-acetylglucosamine catabolic process"/>
    <property type="evidence" value="ECO:0007669"/>
    <property type="project" value="UniProtKB-UniRule"/>
</dbReference>
<dbReference type="CDD" id="cd01399">
    <property type="entry name" value="GlcN6P_deaminase"/>
    <property type="match status" value="1"/>
</dbReference>
<comment type="similarity">
    <text evidence="4">Belongs to the glucosamine/galactosamine-6-phosphate isomerase family. NagB subfamily.</text>
</comment>
<feature type="active site" description="Proton acceptor; for ring-opening step" evidence="4">
    <location>
        <position position="139"/>
    </location>
</feature>
<comment type="pathway">
    <text evidence="4">Amino-sugar metabolism; N-acetylneuraminate degradation; D-fructose 6-phosphate from N-acetylneuraminate: step 5/5.</text>
</comment>
<reference evidence="6" key="2">
    <citation type="submission" date="2020-09" db="EMBL/GenBank/DDBJ databases">
        <authorList>
            <person name="Sun Q."/>
            <person name="Zhou Y."/>
        </authorList>
    </citation>
    <scope>NUCLEOTIDE SEQUENCE</scope>
    <source>
        <strain evidence="6">CGMCC 1.15371</strain>
    </source>
</reference>
<comment type="caution">
    <text evidence="4">Lacks conserved residue(s) required for the propagation of feature annotation.</text>
</comment>
<dbReference type="PANTHER" id="PTHR11280:SF5">
    <property type="entry name" value="GLUCOSAMINE-6-PHOSPHATE ISOMERASE"/>
    <property type="match status" value="1"/>
</dbReference>
<dbReference type="FunFam" id="3.40.50.1360:FF:000003">
    <property type="entry name" value="Glucosamine-6-phosphate deaminase"/>
    <property type="match status" value="1"/>
</dbReference>
<proteinExistence type="inferred from homology"/>
<dbReference type="HAMAP" id="MF_01241">
    <property type="entry name" value="GlcN6P_deamin"/>
    <property type="match status" value="1"/>
</dbReference>
<organism evidence="6 7">
    <name type="scientific">Pullulanibacillus camelliae</name>
    <dbReference type="NCBI Taxonomy" id="1707096"/>
    <lineage>
        <taxon>Bacteria</taxon>
        <taxon>Bacillati</taxon>
        <taxon>Bacillota</taxon>
        <taxon>Bacilli</taxon>
        <taxon>Bacillales</taxon>
        <taxon>Sporolactobacillaceae</taxon>
        <taxon>Pullulanibacillus</taxon>
    </lineage>
</organism>
<dbReference type="AlphaFoldDB" id="A0A8J2YNU5"/>